<keyword evidence="5" id="KW-1185">Reference proteome</keyword>
<protein>
    <recommendedName>
        <fullName evidence="3">Peptidase A1 domain-containing protein</fullName>
    </recommendedName>
</protein>
<sequence>MGLLPDEAPDSEFILTKLRDKKLVKSRAFSMGLRDKGQGALTFGGYDTSKFSGPLETIPLKRKPANGNRQYIVEMQSLSLGKDNGSNQTISDKQSLKRRQMTIGLDSGSPALVISTTVAQDLQKTLGGSFEKNWLHVNCSIVDTQAALNFDMSNQTTVSVPLQDFVSSRKDGGKTCTLAIKLSYNVPARKEHRPIGIATLSDK</sequence>
<name>A0AAJ0FXD6_9HYPO</name>
<evidence type="ECO:0000256" key="2">
    <source>
        <dbReference type="PIRSR" id="PIRSR601461-2"/>
    </source>
</evidence>
<dbReference type="PANTHER" id="PTHR47966:SF51">
    <property type="entry name" value="BETA-SITE APP-CLEAVING ENZYME, ISOFORM A-RELATED"/>
    <property type="match status" value="1"/>
</dbReference>
<dbReference type="Proteomes" id="UP001251528">
    <property type="component" value="Unassembled WGS sequence"/>
</dbReference>
<evidence type="ECO:0000256" key="1">
    <source>
        <dbReference type="ARBA" id="ARBA00007447"/>
    </source>
</evidence>
<comment type="caution">
    <text evidence="4">The sequence shown here is derived from an EMBL/GenBank/DDBJ whole genome shotgun (WGS) entry which is preliminary data.</text>
</comment>
<comment type="similarity">
    <text evidence="1">Belongs to the peptidase A1 family.</text>
</comment>
<dbReference type="Gene3D" id="2.40.70.10">
    <property type="entry name" value="Acid Proteases"/>
    <property type="match status" value="1"/>
</dbReference>
<reference evidence="4" key="1">
    <citation type="submission" date="2023-06" db="EMBL/GenBank/DDBJ databases">
        <title>Conoideocrella luteorostrata (Hypocreales: Clavicipitaceae), a potential biocontrol fungus for elongate hemlock scale in United States Christmas tree production areas.</title>
        <authorList>
            <person name="Barrett H."/>
            <person name="Lovett B."/>
            <person name="Macias A.M."/>
            <person name="Stajich J.E."/>
            <person name="Kasson M.T."/>
        </authorList>
    </citation>
    <scope>NUCLEOTIDE SEQUENCE</scope>
    <source>
        <strain evidence="4">ARSEF 14590</strain>
    </source>
</reference>
<accession>A0AAJ0FXD6</accession>
<dbReference type="InterPro" id="IPR001461">
    <property type="entry name" value="Aspartic_peptidase_A1"/>
</dbReference>
<evidence type="ECO:0000313" key="5">
    <source>
        <dbReference type="Proteomes" id="UP001251528"/>
    </source>
</evidence>
<dbReference type="SUPFAM" id="SSF50630">
    <property type="entry name" value="Acid proteases"/>
    <property type="match status" value="1"/>
</dbReference>
<dbReference type="PANTHER" id="PTHR47966">
    <property type="entry name" value="BETA-SITE APP-CLEAVING ENZYME, ISOFORM A-RELATED"/>
    <property type="match status" value="1"/>
</dbReference>
<dbReference type="PROSITE" id="PS51767">
    <property type="entry name" value="PEPTIDASE_A1"/>
    <property type="match status" value="1"/>
</dbReference>
<dbReference type="GO" id="GO:0006508">
    <property type="term" value="P:proteolysis"/>
    <property type="evidence" value="ECO:0007669"/>
    <property type="project" value="InterPro"/>
</dbReference>
<organism evidence="4 5">
    <name type="scientific">Conoideocrella luteorostrata</name>
    <dbReference type="NCBI Taxonomy" id="1105319"/>
    <lineage>
        <taxon>Eukaryota</taxon>
        <taxon>Fungi</taxon>
        <taxon>Dikarya</taxon>
        <taxon>Ascomycota</taxon>
        <taxon>Pezizomycotina</taxon>
        <taxon>Sordariomycetes</taxon>
        <taxon>Hypocreomycetidae</taxon>
        <taxon>Hypocreales</taxon>
        <taxon>Clavicipitaceae</taxon>
        <taxon>Conoideocrella</taxon>
    </lineage>
</organism>
<feature type="disulfide bond" evidence="2">
    <location>
        <begin position="139"/>
        <end position="176"/>
    </location>
</feature>
<proteinExistence type="inferred from homology"/>
<dbReference type="GO" id="GO:0004190">
    <property type="term" value="F:aspartic-type endopeptidase activity"/>
    <property type="evidence" value="ECO:0007669"/>
    <property type="project" value="InterPro"/>
</dbReference>
<evidence type="ECO:0000313" key="4">
    <source>
        <dbReference type="EMBL" id="KAK2594853.1"/>
    </source>
</evidence>
<keyword evidence="2" id="KW-1015">Disulfide bond</keyword>
<dbReference type="InterPro" id="IPR033121">
    <property type="entry name" value="PEPTIDASE_A1"/>
</dbReference>
<dbReference type="InterPro" id="IPR021109">
    <property type="entry name" value="Peptidase_aspartic_dom_sf"/>
</dbReference>
<gene>
    <name evidence="4" type="ORF">QQS21_007441</name>
</gene>
<evidence type="ECO:0000259" key="3">
    <source>
        <dbReference type="PROSITE" id="PS51767"/>
    </source>
</evidence>
<dbReference type="AlphaFoldDB" id="A0AAJ0FXD6"/>
<dbReference type="Pfam" id="PF00026">
    <property type="entry name" value="Asp"/>
    <property type="match status" value="1"/>
</dbReference>
<feature type="domain" description="Peptidase A1" evidence="3">
    <location>
        <begin position="1"/>
        <end position="203"/>
    </location>
</feature>
<dbReference type="EMBL" id="JASWJB010000153">
    <property type="protein sequence ID" value="KAK2594853.1"/>
    <property type="molecule type" value="Genomic_DNA"/>
</dbReference>